<proteinExistence type="inferred from homology"/>
<evidence type="ECO:0000256" key="5">
    <source>
        <dbReference type="ARBA" id="ARBA00023002"/>
    </source>
</evidence>
<dbReference type="AlphaFoldDB" id="A0AAN6Y810"/>
<dbReference type="SUPFAM" id="SSF56176">
    <property type="entry name" value="FAD-binding/transporter-associated domain-like"/>
    <property type="match status" value="1"/>
</dbReference>
<sequence>MSSLVFLALLALGSTVSHAASILQTRDTLVDCLNSSLSSHGSVRVSGDAVFTSDTIRFSSAFAPGFRVVAEVANEHDVRASITCAKRTSTPFLFTGPRHGFYEGFGKLQNALEIYTGAFWHVDIDAPSNTMTTGGAAVFKNVSGALQAVGKNIPVGGGPCVGMVGATLGAGIGRLQGLYGLIADSLLSVRLMLPDTTVLEVSKKSNPELFWGLRGAGFNFGYVLNATYRVYDAPAHGTNLNADFEYPLNSTRAFYQALHDNKMPAPLCLSTSVGFSAVQNATTLRINAVYAGPEAEGRKAVAFLQRIPLIRQNLTQIPWNTIPENSFFSLGNQRINTCGINAGKRVVRGVAFNKIDVNTHVKMTHQLDYMVNTYPQMRASSNAMYFCATQAVANKSKDETAYPWRQAIGHHTWGIVYGDANTTDADIENIPKKMRDTIAASAGTAYLNTYIGFSDGDEPAKSIWSAEHLPRLAKLKKRYDPDGLFSHYHPIPV</sequence>
<dbReference type="EMBL" id="MU858095">
    <property type="protein sequence ID" value="KAK4214353.1"/>
    <property type="molecule type" value="Genomic_DNA"/>
</dbReference>
<dbReference type="InterPro" id="IPR050416">
    <property type="entry name" value="FAD-linked_Oxidoreductase"/>
</dbReference>
<dbReference type="Pfam" id="PF01565">
    <property type="entry name" value="FAD_binding_4"/>
    <property type="match status" value="1"/>
</dbReference>
<keyword evidence="5" id="KW-0560">Oxidoreductase</keyword>
<dbReference type="PROSITE" id="PS51387">
    <property type="entry name" value="FAD_PCMH"/>
    <property type="match status" value="1"/>
</dbReference>
<evidence type="ECO:0000256" key="4">
    <source>
        <dbReference type="ARBA" id="ARBA00022827"/>
    </source>
</evidence>
<comment type="cofactor">
    <cofactor evidence="1">
        <name>FAD</name>
        <dbReference type="ChEBI" id="CHEBI:57692"/>
    </cofactor>
</comment>
<keyword evidence="6" id="KW-0732">Signal</keyword>
<dbReference type="InterPro" id="IPR016166">
    <property type="entry name" value="FAD-bd_PCMH"/>
</dbReference>
<feature type="domain" description="FAD-binding PCMH-type" evidence="7">
    <location>
        <begin position="61"/>
        <end position="233"/>
    </location>
</feature>
<dbReference type="GO" id="GO:0016491">
    <property type="term" value="F:oxidoreductase activity"/>
    <property type="evidence" value="ECO:0007669"/>
    <property type="project" value="UniProtKB-KW"/>
</dbReference>
<accession>A0AAN6Y810</accession>
<gene>
    <name evidence="8" type="ORF">QBC37DRAFT_421456</name>
</gene>
<dbReference type="Pfam" id="PF08031">
    <property type="entry name" value="BBE"/>
    <property type="match status" value="1"/>
</dbReference>
<evidence type="ECO:0000256" key="3">
    <source>
        <dbReference type="ARBA" id="ARBA00022630"/>
    </source>
</evidence>
<organism evidence="8 9">
    <name type="scientific">Rhypophila decipiens</name>
    <dbReference type="NCBI Taxonomy" id="261697"/>
    <lineage>
        <taxon>Eukaryota</taxon>
        <taxon>Fungi</taxon>
        <taxon>Dikarya</taxon>
        <taxon>Ascomycota</taxon>
        <taxon>Pezizomycotina</taxon>
        <taxon>Sordariomycetes</taxon>
        <taxon>Sordariomycetidae</taxon>
        <taxon>Sordariales</taxon>
        <taxon>Naviculisporaceae</taxon>
        <taxon>Rhypophila</taxon>
    </lineage>
</organism>
<keyword evidence="3" id="KW-0285">Flavoprotein</keyword>
<keyword evidence="4" id="KW-0274">FAD</keyword>
<dbReference type="Proteomes" id="UP001301769">
    <property type="component" value="Unassembled WGS sequence"/>
</dbReference>
<evidence type="ECO:0000313" key="8">
    <source>
        <dbReference type="EMBL" id="KAK4214353.1"/>
    </source>
</evidence>
<feature type="signal peptide" evidence="6">
    <location>
        <begin position="1"/>
        <end position="19"/>
    </location>
</feature>
<evidence type="ECO:0000313" key="9">
    <source>
        <dbReference type="Proteomes" id="UP001301769"/>
    </source>
</evidence>
<dbReference type="InterPro" id="IPR006094">
    <property type="entry name" value="Oxid_FAD_bind_N"/>
</dbReference>
<evidence type="ECO:0000256" key="1">
    <source>
        <dbReference type="ARBA" id="ARBA00001974"/>
    </source>
</evidence>
<evidence type="ECO:0000256" key="6">
    <source>
        <dbReference type="SAM" id="SignalP"/>
    </source>
</evidence>
<dbReference type="PANTHER" id="PTHR42973:SF9">
    <property type="entry name" value="FAD-BINDING PCMH-TYPE DOMAIN-CONTAINING PROTEIN-RELATED"/>
    <property type="match status" value="1"/>
</dbReference>
<evidence type="ECO:0000256" key="2">
    <source>
        <dbReference type="ARBA" id="ARBA00005466"/>
    </source>
</evidence>
<dbReference type="InterPro" id="IPR012951">
    <property type="entry name" value="BBE"/>
</dbReference>
<comment type="similarity">
    <text evidence="2">Belongs to the oxygen-dependent FAD-linked oxidoreductase family.</text>
</comment>
<dbReference type="Gene3D" id="3.40.462.20">
    <property type="match status" value="1"/>
</dbReference>
<dbReference type="InterPro" id="IPR016169">
    <property type="entry name" value="FAD-bd_PCMH_sub2"/>
</dbReference>
<reference evidence="8" key="1">
    <citation type="journal article" date="2023" name="Mol. Phylogenet. Evol.">
        <title>Genome-scale phylogeny and comparative genomics of the fungal order Sordariales.</title>
        <authorList>
            <person name="Hensen N."/>
            <person name="Bonometti L."/>
            <person name="Westerberg I."/>
            <person name="Brannstrom I.O."/>
            <person name="Guillou S."/>
            <person name="Cros-Aarteil S."/>
            <person name="Calhoun S."/>
            <person name="Haridas S."/>
            <person name="Kuo A."/>
            <person name="Mondo S."/>
            <person name="Pangilinan J."/>
            <person name="Riley R."/>
            <person name="LaButti K."/>
            <person name="Andreopoulos B."/>
            <person name="Lipzen A."/>
            <person name="Chen C."/>
            <person name="Yan M."/>
            <person name="Daum C."/>
            <person name="Ng V."/>
            <person name="Clum A."/>
            <person name="Steindorff A."/>
            <person name="Ohm R.A."/>
            <person name="Martin F."/>
            <person name="Silar P."/>
            <person name="Natvig D.O."/>
            <person name="Lalanne C."/>
            <person name="Gautier V."/>
            <person name="Ament-Velasquez S.L."/>
            <person name="Kruys A."/>
            <person name="Hutchinson M.I."/>
            <person name="Powell A.J."/>
            <person name="Barry K."/>
            <person name="Miller A.N."/>
            <person name="Grigoriev I.V."/>
            <person name="Debuchy R."/>
            <person name="Gladieux P."/>
            <person name="Hiltunen Thoren M."/>
            <person name="Johannesson H."/>
        </authorList>
    </citation>
    <scope>NUCLEOTIDE SEQUENCE</scope>
    <source>
        <strain evidence="8">PSN293</strain>
    </source>
</reference>
<comment type="caution">
    <text evidence="8">The sequence shown here is derived from an EMBL/GenBank/DDBJ whole genome shotgun (WGS) entry which is preliminary data.</text>
</comment>
<dbReference type="GO" id="GO:0071949">
    <property type="term" value="F:FAD binding"/>
    <property type="evidence" value="ECO:0007669"/>
    <property type="project" value="InterPro"/>
</dbReference>
<evidence type="ECO:0000259" key="7">
    <source>
        <dbReference type="PROSITE" id="PS51387"/>
    </source>
</evidence>
<dbReference type="InterPro" id="IPR036318">
    <property type="entry name" value="FAD-bd_PCMH-like_sf"/>
</dbReference>
<dbReference type="PANTHER" id="PTHR42973">
    <property type="entry name" value="BINDING OXIDOREDUCTASE, PUTATIVE (AFU_ORTHOLOGUE AFUA_1G17690)-RELATED"/>
    <property type="match status" value="1"/>
</dbReference>
<protein>
    <recommendedName>
        <fullName evidence="7">FAD-binding PCMH-type domain-containing protein</fullName>
    </recommendedName>
</protein>
<reference evidence="8" key="2">
    <citation type="submission" date="2023-05" db="EMBL/GenBank/DDBJ databases">
        <authorList>
            <consortium name="Lawrence Berkeley National Laboratory"/>
            <person name="Steindorff A."/>
            <person name="Hensen N."/>
            <person name="Bonometti L."/>
            <person name="Westerberg I."/>
            <person name="Brannstrom I.O."/>
            <person name="Guillou S."/>
            <person name="Cros-Aarteil S."/>
            <person name="Calhoun S."/>
            <person name="Haridas S."/>
            <person name="Kuo A."/>
            <person name="Mondo S."/>
            <person name="Pangilinan J."/>
            <person name="Riley R."/>
            <person name="Labutti K."/>
            <person name="Andreopoulos B."/>
            <person name="Lipzen A."/>
            <person name="Chen C."/>
            <person name="Yanf M."/>
            <person name="Daum C."/>
            <person name="Ng V."/>
            <person name="Clum A."/>
            <person name="Ohm R."/>
            <person name="Martin F."/>
            <person name="Silar P."/>
            <person name="Natvig D."/>
            <person name="Lalanne C."/>
            <person name="Gautier V."/>
            <person name="Ament-Velasquez S.L."/>
            <person name="Kruys A."/>
            <person name="Hutchinson M.I."/>
            <person name="Powell A.J."/>
            <person name="Barry K."/>
            <person name="Miller A.N."/>
            <person name="Grigoriev I.V."/>
            <person name="Debuchy R."/>
            <person name="Gladieux P."/>
            <person name="Thoren M.H."/>
            <person name="Johannesson H."/>
        </authorList>
    </citation>
    <scope>NUCLEOTIDE SEQUENCE</scope>
    <source>
        <strain evidence="8">PSN293</strain>
    </source>
</reference>
<dbReference type="Gene3D" id="3.30.465.10">
    <property type="match status" value="1"/>
</dbReference>
<keyword evidence="9" id="KW-1185">Reference proteome</keyword>
<name>A0AAN6Y810_9PEZI</name>
<feature type="chain" id="PRO_5042956550" description="FAD-binding PCMH-type domain-containing protein" evidence="6">
    <location>
        <begin position="20"/>
        <end position="493"/>
    </location>
</feature>